<dbReference type="FunFam" id="2.10.25.10:FF:000038">
    <property type="entry name" value="Fibrillin 2"/>
    <property type="match status" value="2"/>
</dbReference>
<dbReference type="InterPro" id="IPR013320">
    <property type="entry name" value="ConA-like_dom_sf"/>
</dbReference>
<reference evidence="10" key="1">
    <citation type="journal article" date="2010" name="Nature">
        <title>The Amphimedon queenslandica genome and the evolution of animal complexity.</title>
        <authorList>
            <person name="Srivastava M."/>
            <person name="Simakov O."/>
            <person name="Chapman J."/>
            <person name="Fahey B."/>
            <person name="Gauthier M.E."/>
            <person name="Mitros T."/>
            <person name="Richards G.S."/>
            <person name="Conaco C."/>
            <person name="Dacre M."/>
            <person name="Hellsten U."/>
            <person name="Larroux C."/>
            <person name="Putnam N.H."/>
            <person name="Stanke M."/>
            <person name="Adamska M."/>
            <person name="Darling A."/>
            <person name="Degnan S.M."/>
            <person name="Oakley T.H."/>
            <person name="Plachetzki D.C."/>
            <person name="Zhai Y."/>
            <person name="Adamski M."/>
            <person name="Calcino A."/>
            <person name="Cummins S.F."/>
            <person name="Goodstein D.M."/>
            <person name="Harris C."/>
            <person name="Jackson D.J."/>
            <person name="Leys S.P."/>
            <person name="Shu S."/>
            <person name="Woodcroft B.J."/>
            <person name="Vervoort M."/>
            <person name="Kosik K.S."/>
            <person name="Manning G."/>
            <person name="Degnan B.M."/>
            <person name="Rokhsar D.S."/>
        </authorList>
    </citation>
    <scope>NUCLEOTIDE SEQUENCE [LARGE SCALE GENOMIC DNA]</scope>
</reference>
<dbReference type="OrthoDB" id="6516201at2759"/>
<dbReference type="PROSITE" id="PS00010">
    <property type="entry name" value="ASX_HYDROXYL"/>
    <property type="match status" value="4"/>
</dbReference>
<dbReference type="PROSITE" id="PS01187">
    <property type="entry name" value="EGF_CA"/>
    <property type="match status" value="2"/>
</dbReference>
<feature type="chain" id="PRO_5010873659" description="EGF-like domain-containing protein" evidence="7">
    <location>
        <begin position="23"/>
        <end position="876"/>
    </location>
</feature>
<dbReference type="InterPro" id="IPR049883">
    <property type="entry name" value="NOTCH1_EGF-like"/>
</dbReference>
<dbReference type="Gene3D" id="2.10.25.10">
    <property type="entry name" value="Laminin"/>
    <property type="match status" value="6"/>
</dbReference>
<evidence type="ECO:0000256" key="3">
    <source>
        <dbReference type="ARBA" id="ARBA00022737"/>
    </source>
</evidence>
<dbReference type="FunFam" id="2.10.25.10:FF:000005">
    <property type="entry name" value="Fibrillin 2"/>
    <property type="match status" value="1"/>
</dbReference>
<dbReference type="GO" id="GO:0005615">
    <property type="term" value="C:extracellular space"/>
    <property type="evidence" value="ECO:0007669"/>
    <property type="project" value="TreeGrafter"/>
</dbReference>
<feature type="domain" description="EGF-like" evidence="8">
    <location>
        <begin position="598"/>
        <end position="636"/>
    </location>
</feature>
<dbReference type="PROSITE" id="PS01186">
    <property type="entry name" value="EGF_2"/>
    <property type="match status" value="2"/>
</dbReference>
<dbReference type="STRING" id="400682.A0A1X7VMM0"/>
<dbReference type="InterPro" id="IPR000742">
    <property type="entry name" value="EGF"/>
</dbReference>
<dbReference type="Pfam" id="PF07645">
    <property type="entry name" value="EGF_CA"/>
    <property type="match status" value="4"/>
</dbReference>
<dbReference type="InterPro" id="IPR000152">
    <property type="entry name" value="EGF-type_Asp/Asn_hydroxyl_site"/>
</dbReference>
<dbReference type="Gene3D" id="2.60.120.200">
    <property type="match status" value="1"/>
</dbReference>
<feature type="signal peptide" evidence="7">
    <location>
        <begin position="1"/>
        <end position="22"/>
    </location>
</feature>
<evidence type="ECO:0000256" key="4">
    <source>
        <dbReference type="ARBA" id="ARBA00023157"/>
    </source>
</evidence>
<evidence type="ECO:0000256" key="1">
    <source>
        <dbReference type="ARBA" id="ARBA00022536"/>
    </source>
</evidence>
<dbReference type="SMART" id="SM00179">
    <property type="entry name" value="EGF_CA"/>
    <property type="match status" value="4"/>
</dbReference>
<dbReference type="Proteomes" id="UP000007879">
    <property type="component" value="Unassembled WGS sequence"/>
</dbReference>
<feature type="domain" description="EGF-like" evidence="8">
    <location>
        <begin position="477"/>
        <end position="513"/>
    </location>
</feature>
<dbReference type="EnsemblMetazoa" id="Aqu2.1.41641_001">
    <property type="protein sequence ID" value="Aqu2.1.41641_001"/>
    <property type="gene ID" value="Aqu2.1.41641"/>
</dbReference>
<dbReference type="AlphaFoldDB" id="A0A1X7VMM0"/>
<keyword evidence="3" id="KW-0677">Repeat</keyword>
<evidence type="ECO:0000259" key="8">
    <source>
        <dbReference type="PROSITE" id="PS50026"/>
    </source>
</evidence>
<dbReference type="PANTHER" id="PTHR24042:SF5">
    <property type="entry name" value="EGF-LIKE CALCIUM-BINDING DOMAIN-CONTAINING PROTEIN"/>
    <property type="match status" value="1"/>
</dbReference>
<evidence type="ECO:0000256" key="5">
    <source>
        <dbReference type="ARBA" id="ARBA00023180"/>
    </source>
</evidence>
<keyword evidence="1 6" id="KW-0245">EGF-like domain</keyword>
<evidence type="ECO:0000256" key="6">
    <source>
        <dbReference type="PROSITE-ProRule" id="PRU00076"/>
    </source>
</evidence>
<protein>
    <recommendedName>
        <fullName evidence="8">EGF-like domain-containing protein</fullName>
    </recommendedName>
</protein>
<dbReference type="PROSITE" id="PS00022">
    <property type="entry name" value="EGF_1"/>
    <property type="match status" value="1"/>
</dbReference>
<reference evidence="9" key="2">
    <citation type="submission" date="2017-05" db="UniProtKB">
        <authorList>
            <consortium name="EnsemblMetazoa"/>
        </authorList>
    </citation>
    <scope>IDENTIFICATION</scope>
</reference>
<evidence type="ECO:0000313" key="10">
    <source>
        <dbReference type="Proteomes" id="UP000007879"/>
    </source>
</evidence>
<dbReference type="eggNOG" id="KOG1217">
    <property type="taxonomic scope" value="Eukaryota"/>
</dbReference>
<feature type="disulfide bond" evidence="6">
    <location>
        <begin position="568"/>
        <end position="578"/>
    </location>
</feature>
<feature type="domain" description="EGF-like" evidence="8">
    <location>
        <begin position="566"/>
        <end position="596"/>
    </location>
</feature>
<dbReference type="PANTHER" id="PTHR24042">
    <property type="entry name" value="NEL HOMOLOG"/>
    <property type="match status" value="1"/>
</dbReference>
<evidence type="ECO:0000256" key="7">
    <source>
        <dbReference type="SAM" id="SignalP"/>
    </source>
</evidence>
<gene>
    <name evidence="9" type="primary">100641327</name>
</gene>
<dbReference type="InterPro" id="IPR001881">
    <property type="entry name" value="EGF-like_Ca-bd_dom"/>
</dbReference>
<dbReference type="GO" id="GO:0005509">
    <property type="term" value="F:calcium ion binding"/>
    <property type="evidence" value="ECO:0007669"/>
    <property type="project" value="InterPro"/>
</dbReference>
<keyword evidence="10" id="KW-1185">Reference proteome</keyword>
<dbReference type="PROSITE" id="PS50026">
    <property type="entry name" value="EGF_3"/>
    <property type="match status" value="5"/>
</dbReference>
<dbReference type="KEGG" id="aqu:100641327"/>
<dbReference type="SUPFAM" id="SSF57196">
    <property type="entry name" value="EGF/Laminin"/>
    <property type="match status" value="2"/>
</dbReference>
<dbReference type="InterPro" id="IPR051586">
    <property type="entry name" value="PKC-binding_NELL"/>
</dbReference>
<keyword evidence="2 7" id="KW-0732">Signal</keyword>
<proteinExistence type="predicted"/>
<name>A0A1X7VMM0_AMPQE</name>
<accession>A0A1X7VMM0</accession>
<dbReference type="GO" id="GO:0008201">
    <property type="term" value="F:heparin binding"/>
    <property type="evidence" value="ECO:0007669"/>
    <property type="project" value="TreeGrafter"/>
</dbReference>
<evidence type="ECO:0000313" key="9">
    <source>
        <dbReference type="EnsemblMetazoa" id="Aqu2.1.41641_001"/>
    </source>
</evidence>
<comment type="caution">
    <text evidence="6">Lacks conserved residue(s) required for the propagation of feature annotation.</text>
</comment>
<dbReference type="SUPFAM" id="SSF57184">
    <property type="entry name" value="Growth factor receptor domain"/>
    <property type="match status" value="1"/>
</dbReference>
<feature type="domain" description="EGF-like" evidence="8">
    <location>
        <begin position="641"/>
        <end position="676"/>
    </location>
</feature>
<dbReference type="InterPro" id="IPR009030">
    <property type="entry name" value="Growth_fac_rcpt_cys_sf"/>
</dbReference>
<feature type="domain" description="EGF-like" evidence="8">
    <location>
        <begin position="523"/>
        <end position="565"/>
    </location>
</feature>
<keyword evidence="4 6" id="KW-1015">Disulfide bond</keyword>
<sequence>MANCSLLLSLLTLALLYHGASTSQEDACQSTFDFNVFHYYTSVPHRQKLHPILMKSGPQLSGRDPNEPSFEFTGGSGLIVNDTKLINKMSSLLCSANELAVYSSVFFKNDQSGGTSLELYHVNETFLGLSVCRISNVIHVAYRHGSRLRFETFPFKFSSGKWYKLAVLFSGNMLTVFVNCSLLEKRIVPMPDYCPSPDKLSLITGSGCLTKELSPCTTGFTGSLQSVELNIGKSASVKGCTGLNKSAQCPVCGSFLTLLKNHYKLQETLSSVQSSLDNCTKTLNAINCSSSTHSSTSCIIHKKNYPDGAFVRNSTGHICYCRDGVAHCIANSSISMVAEESQQTRTLTPPTSAPAATKTCLATDTFGPTVTLAPGESKYFPLPSENKCGIITCKSLSSKFIFNSVEKIDCDSNVPSSNCNNDDESKQKLAVCCGRCTVCESVARCPMNSSCVPKGVDYDCECNKGFEMTNSNTSCTDINECSTNTHNCPSDASCINSVGSFTCKCPAGFELSEEGNNTLKCIDIDECNVVGMASCDANSNCMNTRGSYNCQCKEGYTKNENGRCIAFCERKCLNGGECIAPNTCRCVPGFNGQQCQNDINECLGQHECTHNNSKCINTHGGYFCNCKEGYQWKESTRECIDVNECASGIHYCPEGSRCLNTFGGYQCPCKGGSQCTGYCKNDKDYIAEGASISLGVDQCDSCVCKENSLMCKRKECKCDDRDVSKVCCPHCFEKDVCHIDKVAVDVDDYLVDPQNRCIRKKCVKDSHGRLSISTTDLSASCTPVSGCPANHTYIPEGGCCPVCQLPSCTATNRPPAVTLNCETCTCDGSSWSCTKTTECPSHQQLGCSKDELIKLPNQCCPVCHQEIIDKLTCSST</sequence>
<keyword evidence="5" id="KW-0325">Glycoprotein</keyword>
<evidence type="ECO:0000256" key="2">
    <source>
        <dbReference type="ARBA" id="ARBA00022729"/>
    </source>
</evidence>
<dbReference type="CDD" id="cd00054">
    <property type="entry name" value="EGF_CA"/>
    <property type="match status" value="4"/>
</dbReference>
<organism evidence="9">
    <name type="scientific">Amphimedon queenslandica</name>
    <name type="common">Sponge</name>
    <dbReference type="NCBI Taxonomy" id="400682"/>
    <lineage>
        <taxon>Eukaryota</taxon>
        <taxon>Metazoa</taxon>
        <taxon>Porifera</taxon>
        <taxon>Demospongiae</taxon>
        <taxon>Heteroscleromorpha</taxon>
        <taxon>Haplosclerida</taxon>
        <taxon>Niphatidae</taxon>
        <taxon>Amphimedon</taxon>
    </lineage>
</organism>
<dbReference type="FunCoup" id="A0A1X7VMM0">
    <property type="interactions" value="3"/>
</dbReference>
<dbReference type="SMART" id="SM00181">
    <property type="entry name" value="EGF"/>
    <property type="match status" value="6"/>
</dbReference>
<dbReference type="InterPro" id="IPR018097">
    <property type="entry name" value="EGF_Ca-bd_CS"/>
</dbReference>
<dbReference type="EnsemblMetazoa" id="XM_003383410.2">
    <property type="protein sequence ID" value="XP_003383458.2"/>
    <property type="gene ID" value="LOC100641327"/>
</dbReference>
<feature type="disulfide bond" evidence="6">
    <location>
        <begin position="586"/>
        <end position="595"/>
    </location>
</feature>
<dbReference type="SUPFAM" id="SSF49899">
    <property type="entry name" value="Concanavalin A-like lectins/glucanases"/>
    <property type="match status" value="1"/>
</dbReference>
<dbReference type="InParanoid" id="A0A1X7VMM0"/>